<protein>
    <recommendedName>
        <fullName evidence="8">Major facilitator superfamily (MFS) profile domain-containing protein</fullName>
    </recommendedName>
</protein>
<feature type="transmembrane region" description="Helical" evidence="5">
    <location>
        <begin position="119"/>
        <end position="140"/>
    </location>
</feature>
<dbReference type="EMBL" id="CAJPIN010007567">
    <property type="protein sequence ID" value="CAG2058562.1"/>
    <property type="molecule type" value="Genomic_DNA"/>
</dbReference>
<keyword evidence="3 5" id="KW-1133">Transmembrane helix</keyword>
<reference evidence="6" key="1">
    <citation type="submission" date="2021-03" db="EMBL/GenBank/DDBJ databases">
        <authorList>
            <person name="Tran Van P."/>
        </authorList>
    </citation>
    <scope>NUCLEOTIDE SEQUENCE</scope>
</reference>
<keyword evidence="4 5" id="KW-0472">Membrane</keyword>
<feature type="transmembrane region" description="Helical" evidence="5">
    <location>
        <begin position="152"/>
        <end position="171"/>
    </location>
</feature>
<dbReference type="Gene3D" id="1.20.1250.20">
    <property type="entry name" value="MFS general substrate transporter like domains"/>
    <property type="match status" value="2"/>
</dbReference>
<dbReference type="InterPro" id="IPR050549">
    <property type="entry name" value="MFS_Trehalose_Transporter"/>
</dbReference>
<evidence type="ECO:0000256" key="2">
    <source>
        <dbReference type="ARBA" id="ARBA00022692"/>
    </source>
</evidence>
<evidence type="ECO:0000256" key="1">
    <source>
        <dbReference type="ARBA" id="ARBA00004370"/>
    </source>
</evidence>
<dbReference type="Pfam" id="PF00083">
    <property type="entry name" value="Sugar_tr"/>
    <property type="match status" value="1"/>
</dbReference>
<dbReference type="PANTHER" id="PTHR48021:SF1">
    <property type="entry name" value="GH07001P-RELATED"/>
    <property type="match status" value="1"/>
</dbReference>
<sequence>MWLRTGDVVTVDQEMTKLEEAYKKGKDNRLTMSSFIKNLRSRGTLKALLISVGLVDASSDISANVSTMIIGALQMFGVYLSTILIDRAGRKILLISIALGVNSIPFIVINEIFNPQMRGFGVALSICLLNVMAFLVTRFFTDLNTLLGLDGCYWFFAVCLVTMAAFCYFIVPETKNKSLDSILKELAGEEVTLQKADESLEGPV</sequence>
<name>A0ABN7NZG7_TIMPD</name>
<evidence type="ECO:0008006" key="8">
    <source>
        <dbReference type="Google" id="ProtNLM"/>
    </source>
</evidence>
<dbReference type="Proteomes" id="UP001153148">
    <property type="component" value="Unassembled WGS sequence"/>
</dbReference>
<comment type="caution">
    <text evidence="6">The sequence shown here is derived from an EMBL/GenBank/DDBJ whole genome shotgun (WGS) entry which is preliminary data.</text>
</comment>
<comment type="subcellular location">
    <subcellularLocation>
        <location evidence="1">Membrane</location>
    </subcellularLocation>
</comment>
<evidence type="ECO:0000313" key="7">
    <source>
        <dbReference type="Proteomes" id="UP001153148"/>
    </source>
</evidence>
<evidence type="ECO:0000313" key="6">
    <source>
        <dbReference type="EMBL" id="CAG2058562.1"/>
    </source>
</evidence>
<proteinExistence type="predicted"/>
<dbReference type="SUPFAM" id="SSF103473">
    <property type="entry name" value="MFS general substrate transporter"/>
    <property type="match status" value="1"/>
</dbReference>
<accession>A0ABN7NZG7</accession>
<keyword evidence="2 5" id="KW-0812">Transmembrane</keyword>
<evidence type="ECO:0000256" key="5">
    <source>
        <dbReference type="SAM" id="Phobius"/>
    </source>
</evidence>
<keyword evidence="7" id="KW-1185">Reference proteome</keyword>
<evidence type="ECO:0000256" key="4">
    <source>
        <dbReference type="ARBA" id="ARBA00023136"/>
    </source>
</evidence>
<gene>
    <name evidence="6" type="ORF">TPAB3V08_LOCUS5531</name>
</gene>
<dbReference type="InterPro" id="IPR036259">
    <property type="entry name" value="MFS_trans_sf"/>
</dbReference>
<feature type="transmembrane region" description="Helical" evidence="5">
    <location>
        <begin position="61"/>
        <end position="80"/>
    </location>
</feature>
<feature type="transmembrane region" description="Helical" evidence="5">
    <location>
        <begin position="92"/>
        <end position="113"/>
    </location>
</feature>
<dbReference type="PANTHER" id="PTHR48021">
    <property type="match status" value="1"/>
</dbReference>
<organism evidence="6 7">
    <name type="scientific">Timema podura</name>
    <name type="common">Walking stick</name>
    <dbReference type="NCBI Taxonomy" id="61482"/>
    <lineage>
        <taxon>Eukaryota</taxon>
        <taxon>Metazoa</taxon>
        <taxon>Ecdysozoa</taxon>
        <taxon>Arthropoda</taxon>
        <taxon>Hexapoda</taxon>
        <taxon>Insecta</taxon>
        <taxon>Pterygota</taxon>
        <taxon>Neoptera</taxon>
        <taxon>Polyneoptera</taxon>
        <taxon>Phasmatodea</taxon>
        <taxon>Timematodea</taxon>
        <taxon>Timematoidea</taxon>
        <taxon>Timematidae</taxon>
        <taxon>Timema</taxon>
    </lineage>
</organism>
<evidence type="ECO:0000256" key="3">
    <source>
        <dbReference type="ARBA" id="ARBA00022989"/>
    </source>
</evidence>
<dbReference type="InterPro" id="IPR005828">
    <property type="entry name" value="MFS_sugar_transport-like"/>
</dbReference>